<name>A0ABS5VYT9_9BACT</name>
<dbReference type="Proteomes" id="UP000772618">
    <property type="component" value="Unassembled WGS sequence"/>
</dbReference>
<sequence>MRINVMRYKAVFIALVVFSILSTALTQCKTKEALKKKVPVTDFAAESKRLKNLVTKNVTQRFTFKTTKQIVAKGSNGTVLTIDPKNLETEVGGEVMGKEIGVELIELANRYDLITADAQTISNGKLLVSGGAYWIRISSEGKDLKIKKGKSIKAEFPKLSDDEMKLFYGQRDSLEQMNWLETSVLLRQRNNASSIARSEFSVIEISLDDLDTIYYNVETTQTTEQESLENQNLRKKLYQAVELEQLGWINVDRFYEMTNKRDLQFAFNPQDSVTSAIVYLVFEDLNSVLTTTYFVANDTVLNNVFRQIPSEGKVKLIGVTIKDKKIFASRTLLDLRSRSDIVFELAETTEEGLIKLFN</sequence>
<evidence type="ECO:0000313" key="2">
    <source>
        <dbReference type="EMBL" id="MBT1706025.1"/>
    </source>
</evidence>
<gene>
    <name evidence="2" type="ORF">KK060_22225</name>
</gene>
<dbReference type="EMBL" id="JAHESD010000079">
    <property type="protein sequence ID" value="MBT1706025.1"/>
    <property type="molecule type" value="Genomic_DNA"/>
</dbReference>
<proteinExistence type="predicted"/>
<feature type="chain" id="PRO_5047133510" evidence="1">
    <location>
        <begin position="25"/>
        <end position="358"/>
    </location>
</feature>
<accession>A0ABS5VYT9</accession>
<evidence type="ECO:0000313" key="3">
    <source>
        <dbReference type="Proteomes" id="UP000772618"/>
    </source>
</evidence>
<feature type="signal peptide" evidence="1">
    <location>
        <begin position="1"/>
        <end position="24"/>
    </location>
</feature>
<dbReference type="RefSeq" id="WP_254156714.1">
    <property type="nucleotide sequence ID" value="NZ_JAHESD010000079.1"/>
</dbReference>
<keyword evidence="1" id="KW-0732">Signal</keyword>
<evidence type="ECO:0000256" key="1">
    <source>
        <dbReference type="SAM" id="SignalP"/>
    </source>
</evidence>
<keyword evidence="3" id="KW-1185">Reference proteome</keyword>
<comment type="caution">
    <text evidence="2">The sequence shown here is derived from an EMBL/GenBank/DDBJ whole genome shotgun (WGS) entry which is preliminary data.</text>
</comment>
<protein>
    <submittedName>
        <fullName evidence="2">Uncharacterized protein</fullName>
    </submittedName>
</protein>
<organism evidence="2 3">
    <name type="scientific">Chryseosolibacter indicus</name>
    <dbReference type="NCBI Taxonomy" id="2782351"/>
    <lineage>
        <taxon>Bacteria</taxon>
        <taxon>Pseudomonadati</taxon>
        <taxon>Bacteroidota</taxon>
        <taxon>Cytophagia</taxon>
        <taxon>Cytophagales</taxon>
        <taxon>Chryseotaleaceae</taxon>
        <taxon>Chryseosolibacter</taxon>
    </lineage>
</organism>
<reference evidence="2 3" key="1">
    <citation type="submission" date="2021-05" db="EMBL/GenBank/DDBJ databases">
        <title>A Polyphasic approach of four new species of the genus Ohtaekwangia: Ohtaekwangia histidinii sp. nov., Ohtaekwangia cretensis sp. nov., Ohtaekwangia indiensis sp. nov., Ohtaekwangia reichenbachii sp. nov. from diverse environment.</title>
        <authorList>
            <person name="Octaviana S."/>
        </authorList>
    </citation>
    <scope>NUCLEOTIDE SEQUENCE [LARGE SCALE GENOMIC DNA]</scope>
    <source>
        <strain evidence="2 3">PWU20</strain>
    </source>
</reference>